<feature type="compositionally biased region" description="Low complexity" evidence="1">
    <location>
        <begin position="17"/>
        <end position="31"/>
    </location>
</feature>
<feature type="region of interest" description="Disordered" evidence="1">
    <location>
        <begin position="113"/>
        <end position="159"/>
    </location>
</feature>
<reference evidence="2" key="1">
    <citation type="submission" date="2020-02" db="EMBL/GenBank/DDBJ databases">
        <authorList>
            <person name="Meier V. D."/>
        </authorList>
    </citation>
    <scope>NUCLEOTIDE SEQUENCE</scope>
    <source>
        <strain evidence="2">AVDCRST_MAG49</strain>
    </source>
</reference>
<evidence type="ECO:0000313" key="2">
    <source>
        <dbReference type="EMBL" id="CAA9537584.1"/>
    </source>
</evidence>
<proteinExistence type="predicted"/>
<dbReference type="AlphaFoldDB" id="A0A6J4U0J6"/>
<dbReference type="EMBL" id="CADCWG010000026">
    <property type="protein sequence ID" value="CAA9537584.1"/>
    <property type="molecule type" value="Genomic_DNA"/>
</dbReference>
<protein>
    <submittedName>
        <fullName evidence="2">Various polyols ABC transporter, permease protein 1</fullName>
    </submittedName>
</protein>
<feature type="compositionally biased region" description="Low complexity" evidence="1">
    <location>
        <begin position="220"/>
        <end position="234"/>
    </location>
</feature>
<feature type="compositionally biased region" description="Basic and acidic residues" evidence="1">
    <location>
        <begin position="278"/>
        <end position="314"/>
    </location>
</feature>
<feature type="compositionally biased region" description="Basic and acidic residues" evidence="1">
    <location>
        <begin position="139"/>
        <end position="159"/>
    </location>
</feature>
<sequence>GRRQSVARPGLRGGRTAVVHAPAPAPADRAVADPAGADLRHRRHAGPVHPDPLLQLPALEPAAPVDPRLRRLRQLPVPAHGGPGFPGGPPQHRDLHDLGGTALAARRAVLRRAGQPPLSRPRHRAHAADHALPHHARRRVADVEEHDAQPHLRGGRLGDADGAARRLLAELAGRLPERVDHPGAGLALGAVHDADPARGDAVDLRRGAGSGAGRRRHRLAGVPQHHAAAPVALHAARRPARHRLHRPGLRPDLPDDQGWPGDRHHQPLLPDLPQGGRSEQRRPGGRARGDRRDPVDDRDHAPDPLARPDDAERL</sequence>
<feature type="region of interest" description="Disordered" evidence="1">
    <location>
        <begin position="1"/>
        <end position="31"/>
    </location>
</feature>
<name>A0A6J4U0J6_9BACT</name>
<feature type="non-terminal residue" evidence="2">
    <location>
        <position position="1"/>
    </location>
</feature>
<gene>
    <name evidence="2" type="ORF">AVDCRST_MAG49-489</name>
</gene>
<feature type="non-terminal residue" evidence="2">
    <location>
        <position position="314"/>
    </location>
</feature>
<accession>A0A6J4U0J6</accession>
<evidence type="ECO:0000256" key="1">
    <source>
        <dbReference type="SAM" id="MobiDB-lite"/>
    </source>
</evidence>
<feature type="region of interest" description="Disordered" evidence="1">
    <location>
        <begin position="200"/>
        <end position="314"/>
    </location>
</feature>
<organism evidence="2">
    <name type="scientific">uncultured Thermomicrobiales bacterium</name>
    <dbReference type="NCBI Taxonomy" id="1645740"/>
    <lineage>
        <taxon>Bacteria</taxon>
        <taxon>Pseudomonadati</taxon>
        <taxon>Thermomicrobiota</taxon>
        <taxon>Thermomicrobia</taxon>
        <taxon>Thermomicrobiales</taxon>
        <taxon>environmental samples</taxon>
    </lineage>
</organism>
<feature type="compositionally biased region" description="Basic residues" evidence="1">
    <location>
        <begin position="235"/>
        <end position="248"/>
    </location>
</feature>